<dbReference type="EMBL" id="JAUSVM010000001">
    <property type="protein sequence ID" value="MDQ0424607.1"/>
    <property type="molecule type" value="Genomic_DNA"/>
</dbReference>
<keyword evidence="2" id="KW-0812">Transmembrane</keyword>
<proteinExistence type="predicted"/>
<gene>
    <name evidence="4" type="ORF">JO380_000988</name>
</gene>
<feature type="signal peptide" evidence="3">
    <location>
        <begin position="1"/>
        <end position="25"/>
    </location>
</feature>
<name>A0ABU0GGX1_9CELL</name>
<evidence type="ECO:0000256" key="1">
    <source>
        <dbReference type="SAM" id="MobiDB-lite"/>
    </source>
</evidence>
<protein>
    <recommendedName>
        <fullName evidence="6">Gram-positive cocci surface proteins LPxTG domain-containing protein</fullName>
    </recommendedName>
</protein>
<feature type="chain" id="PRO_5045290939" description="Gram-positive cocci surface proteins LPxTG domain-containing protein" evidence="3">
    <location>
        <begin position="26"/>
        <end position="186"/>
    </location>
</feature>
<accession>A0ABU0GGX1</accession>
<keyword evidence="3" id="KW-0732">Signal</keyword>
<feature type="transmembrane region" description="Helical" evidence="2">
    <location>
        <begin position="159"/>
        <end position="177"/>
    </location>
</feature>
<evidence type="ECO:0000256" key="2">
    <source>
        <dbReference type="SAM" id="Phobius"/>
    </source>
</evidence>
<evidence type="ECO:0000313" key="4">
    <source>
        <dbReference type="EMBL" id="MDQ0424607.1"/>
    </source>
</evidence>
<evidence type="ECO:0000256" key="3">
    <source>
        <dbReference type="SAM" id="SignalP"/>
    </source>
</evidence>
<sequence length="186" mass="18067">MKIRRTAAVTLTAAALALLPSAAFGYGAADYSNTGTASTTTPTVGQPFTITVQGPANTPVIITITTNPASIPDSAITIAGTKALTKTTSASGAVSFTVTLSQPGTYTAIITDGVSGEALSTQTFVVPGPAAGGAGSAAGTGGSSSRGWLSQTGSDPLPIALGAGALLAAGAGAAVYARQRRQSHQS</sequence>
<feature type="compositionally biased region" description="Gly residues" evidence="1">
    <location>
        <begin position="131"/>
        <end position="144"/>
    </location>
</feature>
<comment type="caution">
    <text evidence="4">The sequence shown here is derived from an EMBL/GenBank/DDBJ whole genome shotgun (WGS) entry which is preliminary data.</text>
</comment>
<evidence type="ECO:0008006" key="6">
    <source>
        <dbReference type="Google" id="ProtNLM"/>
    </source>
</evidence>
<keyword evidence="2" id="KW-1133">Transmembrane helix</keyword>
<dbReference type="RefSeq" id="WP_070319637.1">
    <property type="nucleotide sequence ID" value="NZ_JAGIBB010000022.1"/>
</dbReference>
<keyword evidence="5" id="KW-1185">Reference proteome</keyword>
<organism evidence="4 5">
    <name type="scientific">Cellulomonas iranensis</name>
    <dbReference type="NCBI Taxonomy" id="76862"/>
    <lineage>
        <taxon>Bacteria</taxon>
        <taxon>Bacillati</taxon>
        <taxon>Actinomycetota</taxon>
        <taxon>Actinomycetes</taxon>
        <taxon>Micrococcales</taxon>
        <taxon>Cellulomonadaceae</taxon>
        <taxon>Cellulomonas</taxon>
    </lineage>
</organism>
<dbReference type="Proteomes" id="UP001240250">
    <property type="component" value="Unassembled WGS sequence"/>
</dbReference>
<evidence type="ECO:0000313" key="5">
    <source>
        <dbReference type="Proteomes" id="UP001240250"/>
    </source>
</evidence>
<keyword evidence="2" id="KW-0472">Membrane</keyword>
<reference evidence="4 5" key="1">
    <citation type="submission" date="2023-07" db="EMBL/GenBank/DDBJ databases">
        <title>Sequencing the genomes of 1000 actinobacteria strains.</title>
        <authorList>
            <person name="Klenk H.-P."/>
        </authorList>
    </citation>
    <scope>NUCLEOTIDE SEQUENCE [LARGE SCALE GENOMIC DNA]</scope>
    <source>
        <strain evidence="4 5">DSM 14785</strain>
    </source>
</reference>
<feature type="region of interest" description="Disordered" evidence="1">
    <location>
        <begin position="131"/>
        <end position="151"/>
    </location>
</feature>